<proteinExistence type="predicted"/>
<name>A0ABV2WC53_9ACTN</name>
<organism evidence="2 3">
    <name type="scientific">Streptomyces lavendulocolor</name>
    <dbReference type="NCBI Taxonomy" id="67316"/>
    <lineage>
        <taxon>Bacteria</taxon>
        <taxon>Bacillati</taxon>
        <taxon>Actinomycetota</taxon>
        <taxon>Actinomycetes</taxon>
        <taxon>Kitasatosporales</taxon>
        <taxon>Streptomycetaceae</taxon>
        <taxon>Streptomyces</taxon>
    </lineage>
</organism>
<dbReference type="RefSeq" id="WP_359655396.1">
    <property type="nucleotide sequence ID" value="NZ_JBEXZP010000082.1"/>
</dbReference>
<dbReference type="EMBL" id="JBEXZR010000029">
    <property type="protein sequence ID" value="MEU0710936.1"/>
    <property type="molecule type" value="Genomic_DNA"/>
</dbReference>
<accession>A0ABV2WC53</accession>
<keyword evidence="3" id="KW-1185">Reference proteome</keyword>
<evidence type="ECO:0000313" key="3">
    <source>
        <dbReference type="Proteomes" id="UP001550378"/>
    </source>
</evidence>
<gene>
    <name evidence="2" type="ORF">ABZ508_26595</name>
</gene>
<evidence type="ECO:0000256" key="1">
    <source>
        <dbReference type="SAM" id="MobiDB-lite"/>
    </source>
</evidence>
<feature type="region of interest" description="Disordered" evidence="1">
    <location>
        <begin position="1"/>
        <end position="31"/>
    </location>
</feature>
<evidence type="ECO:0000313" key="2">
    <source>
        <dbReference type="EMBL" id="MEU0710936.1"/>
    </source>
</evidence>
<comment type="caution">
    <text evidence="2">The sequence shown here is derived from an EMBL/GenBank/DDBJ whole genome shotgun (WGS) entry which is preliminary data.</text>
</comment>
<reference evidence="2 3" key="1">
    <citation type="submission" date="2024-06" db="EMBL/GenBank/DDBJ databases">
        <title>The Natural Products Discovery Center: Release of the First 8490 Sequenced Strains for Exploring Actinobacteria Biosynthetic Diversity.</title>
        <authorList>
            <person name="Kalkreuter E."/>
            <person name="Kautsar S.A."/>
            <person name="Yang D."/>
            <person name="Bader C.D."/>
            <person name="Teijaro C.N."/>
            <person name="Fluegel L."/>
            <person name="Davis C.M."/>
            <person name="Simpson J.R."/>
            <person name="Lauterbach L."/>
            <person name="Steele A.D."/>
            <person name="Gui C."/>
            <person name="Meng S."/>
            <person name="Li G."/>
            <person name="Viehrig K."/>
            <person name="Ye F."/>
            <person name="Su P."/>
            <person name="Kiefer A.F."/>
            <person name="Nichols A."/>
            <person name="Cepeda A.J."/>
            <person name="Yan W."/>
            <person name="Fan B."/>
            <person name="Jiang Y."/>
            <person name="Adhikari A."/>
            <person name="Zheng C.-J."/>
            <person name="Schuster L."/>
            <person name="Cowan T.M."/>
            <person name="Smanski M.J."/>
            <person name="Chevrette M.G."/>
            <person name="De Carvalho L.P.S."/>
            <person name="Shen B."/>
        </authorList>
    </citation>
    <scope>NUCLEOTIDE SEQUENCE [LARGE SCALE GENOMIC DNA]</scope>
    <source>
        <strain evidence="2 3">NPDC006337</strain>
    </source>
</reference>
<dbReference type="Proteomes" id="UP001550378">
    <property type="component" value="Unassembled WGS sequence"/>
</dbReference>
<protein>
    <submittedName>
        <fullName evidence="2">Uncharacterized protein</fullName>
    </submittedName>
</protein>
<feature type="region of interest" description="Disordered" evidence="1">
    <location>
        <begin position="56"/>
        <end position="78"/>
    </location>
</feature>
<sequence length="194" mass="21101">MNPNTTPPEGLCGRESAQEATEALRGVDTENATQAGVQGFVPGWAPHMDAYAKNFPQPVQHAGHGSPCEDRPDGSCAQPAPADLRDQIAAAIVEVQAVADTGQPLSAERYADAVLRVPAIAEALAALERSEEAEAALEMYGLWQRRAEKARRRIDRVRQAVDDLCREPHPTHDHVCPDDVRSRVLAALDQQEQR</sequence>